<evidence type="ECO:0000313" key="1">
    <source>
        <dbReference type="EMBL" id="UOE18974.1"/>
    </source>
</evidence>
<dbReference type="AlphaFoldDB" id="A0A399FU51"/>
<name>A0A399FU51_9ACTN</name>
<dbReference type="SUPFAM" id="SSF53474">
    <property type="entry name" value="alpha/beta-Hydrolases"/>
    <property type="match status" value="1"/>
</dbReference>
<dbReference type="Proteomes" id="UP000265719">
    <property type="component" value="Chromosome"/>
</dbReference>
<keyword evidence="1" id="KW-0378">Hydrolase</keyword>
<dbReference type="InterPro" id="IPR029058">
    <property type="entry name" value="AB_hydrolase_fold"/>
</dbReference>
<proteinExistence type="predicted"/>
<dbReference type="EMBL" id="CP063196">
    <property type="protein sequence ID" value="UOE18974.1"/>
    <property type="molecule type" value="Genomic_DNA"/>
</dbReference>
<dbReference type="Gene3D" id="3.40.50.1820">
    <property type="entry name" value="alpha/beta hydrolase"/>
    <property type="match status" value="1"/>
</dbReference>
<evidence type="ECO:0000313" key="2">
    <source>
        <dbReference type="Proteomes" id="UP000265719"/>
    </source>
</evidence>
<accession>A0A399FU51</accession>
<dbReference type="OrthoDB" id="6059224at2"/>
<reference evidence="1" key="1">
    <citation type="submission" date="2020-10" db="EMBL/GenBank/DDBJ databases">
        <title>De novo genome project of the cellulose decomposer Thermobifida halotolerans type strain.</title>
        <authorList>
            <person name="Nagy I."/>
            <person name="Horvath B."/>
            <person name="Kukolya J."/>
            <person name="Nagy I."/>
            <person name="Orsini M."/>
        </authorList>
    </citation>
    <scope>NUCLEOTIDE SEQUENCE</scope>
    <source>
        <strain evidence="1">DSM 44931</strain>
    </source>
</reference>
<protein>
    <submittedName>
        <fullName evidence="1">Alpha/beta hydrolase</fullName>
    </submittedName>
</protein>
<dbReference type="KEGG" id="thao:NI17_019745"/>
<keyword evidence="2" id="KW-1185">Reference proteome</keyword>
<dbReference type="GO" id="GO:0016787">
    <property type="term" value="F:hydrolase activity"/>
    <property type="evidence" value="ECO:0007669"/>
    <property type="project" value="UniProtKB-KW"/>
</dbReference>
<sequence length="270" mass="28175">MSAPDRPNQHTGTVAGVPYVALPPEGGTGAAPLIVVWHMVDAPRSAEEMAATLPLTGSGAWRVFVDLPLHGARTPDDVEAVMGEALTDPLLNLHVPIVRQAVREFPGVVSGLREELGATGPLGLVGGSLGGAVALTALAETAVPVTAVALVNPAVTARSLVAVAEREFGMGYPWTSEAEEAADRWDFVARAAELADRVSPSATLLVSGDRDHTEFRRDAALLRDALDAAFVTVPDLAHALVEESDAAVAPQSPYAKVVDTELAAWFDARL</sequence>
<organism evidence="1 2">
    <name type="scientific">Thermobifida halotolerans</name>
    <dbReference type="NCBI Taxonomy" id="483545"/>
    <lineage>
        <taxon>Bacteria</taxon>
        <taxon>Bacillati</taxon>
        <taxon>Actinomycetota</taxon>
        <taxon>Actinomycetes</taxon>
        <taxon>Streptosporangiales</taxon>
        <taxon>Nocardiopsidaceae</taxon>
        <taxon>Thermobifida</taxon>
    </lineage>
</organism>
<dbReference type="RefSeq" id="WP_068693845.1">
    <property type="nucleotide sequence ID" value="NZ_CP063196.1"/>
</dbReference>
<gene>
    <name evidence="1" type="ORF">NI17_019745</name>
</gene>